<protein>
    <submittedName>
        <fullName evidence="1">Uncharacterized protein</fullName>
    </submittedName>
</protein>
<proteinExistence type="predicted"/>
<dbReference type="AlphaFoldDB" id="A0A0B7AKG0"/>
<reference evidence="1" key="1">
    <citation type="submission" date="2014-12" db="EMBL/GenBank/DDBJ databases">
        <title>Insight into the proteome of Arion vulgaris.</title>
        <authorList>
            <person name="Aradska J."/>
            <person name="Bulat T."/>
            <person name="Smidak R."/>
            <person name="Sarate P."/>
            <person name="Gangsoo J."/>
            <person name="Sialana F."/>
            <person name="Bilban M."/>
            <person name="Lubec G."/>
        </authorList>
    </citation>
    <scope>NUCLEOTIDE SEQUENCE</scope>
    <source>
        <tissue evidence="1">Skin</tissue>
    </source>
</reference>
<accession>A0A0B7AKG0</accession>
<gene>
    <name evidence="1" type="primary">ORF125593</name>
</gene>
<sequence length="51" mass="5781">MLQYTQTAAIVKLLEDICLSLYAKHTAPIHKCLQRRKAIAQVQTGSISRLR</sequence>
<evidence type="ECO:0000313" key="1">
    <source>
        <dbReference type="EMBL" id="CEK81353.1"/>
    </source>
</evidence>
<dbReference type="EMBL" id="HACG01034488">
    <property type="protein sequence ID" value="CEK81353.1"/>
    <property type="molecule type" value="Transcribed_RNA"/>
</dbReference>
<organism evidence="1">
    <name type="scientific">Arion vulgaris</name>
    <dbReference type="NCBI Taxonomy" id="1028688"/>
    <lineage>
        <taxon>Eukaryota</taxon>
        <taxon>Metazoa</taxon>
        <taxon>Spiralia</taxon>
        <taxon>Lophotrochozoa</taxon>
        <taxon>Mollusca</taxon>
        <taxon>Gastropoda</taxon>
        <taxon>Heterobranchia</taxon>
        <taxon>Euthyneura</taxon>
        <taxon>Panpulmonata</taxon>
        <taxon>Eupulmonata</taxon>
        <taxon>Stylommatophora</taxon>
        <taxon>Helicina</taxon>
        <taxon>Arionoidea</taxon>
        <taxon>Arionidae</taxon>
        <taxon>Arion</taxon>
    </lineage>
</organism>
<name>A0A0B7AKG0_9EUPU</name>